<keyword evidence="2" id="KW-1185">Reference proteome</keyword>
<protein>
    <submittedName>
        <fullName evidence="1">Uncharacterized protein</fullName>
    </submittedName>
</protein>
<organism evidence="1 2">
    <name type="scientific">Exobacillus caeni</name>
    <dbReference type="NCBI Taxonomy" id="2574798"/>
    <lineage>
        <taxon>Bacteria</taxon>
        <taxon>Bacillati</taxon>
        <taxon>Bacillota</taxon>
        <taxon>Bacilli</taxon>
        <taxon>Bacillales</taxon>
        <taxon>Guptibacillaceae</taxon>
        <taxon>Exobacillus</taxon>
    </lineage>
</organism>
<evidence type="ECO:0000313" key="2">
    <source>
        <dbReference type="Proteomes" id="UP000308230"/>
    </source>
</evidence>
<accession>A0A5R9F3E6</accession>
<dbReference type="AlphaFoldDB" id="A0A5R9F3E6"/>
<dbReference type="RefSeq" id="WP_138124280.1">
    <property type="nucleotide sequence ID" value="NZ_SWLG01000004.1"/>
</dbReference>
<evidence type="ECO:0000313" key="1">
    <source>
        <dbReference type="EMBL" id="TLS38127.1"/>
    </source>
</evidence>
<dbReference type="Proteomes" id="UP000308230">
    <property type="component" value="Unassembled WGS sequence"/>
</dbReference>
<proteinExistence type="predicted"/>
<name>A0A5R9F3E6_9BACL</name>
<dbReference type="EMBL" id="SWLG01000004">
    <property type="protein sequence ID" value="TLS38127.1"/>
    <property type="molecule type" value="Genomic_DNA"/>
</dbReference>
<comment type="caution">
    <text evidence="1">The sequence shown here is derived from an EMBL/GenBank/DDBJ whole genome shotgun (WGS) entry which is preliminary data.</text>
</comment>
<reference evidence="1 2" key="1">
    <citation type="submission" date="2019-04" db="EMBL/GenBank/DDBJ databases">
        <title>Bacillus caeni sp. nov., a bacterium isolated from mangrove sediment.</title>
        <authorList>
            <person name="Huang H."/>
            <person name="Mo K."/>
            <person name="Hu Y."/>
        </authorList>
    </citation>
    <scope>NUCLEOTIDE SEQUENCE [LARGE SCALE GENOMIC DNA]</scope>
    <source>
        <strain evidence="1 2">HB172195</strain>
    </source>
</reference>
<dbReference type="OrthoDB" id="2880068at2"/>
<gene>
    <name evidence="1" type="ORF">FCL54_06190</name>
</gene>
<sequence length="94" mass="10647">MQIYFSPELLQPESQVLNIIDQNGKAVGYCAFIFDEKKMYAYGQVEENVSEDFKDLVLPYIKGLSKTKPELDVFSYLTVGGKKLDISQEEGQEG</sequence>